<evidence type="ECO:0000313" key="3">
    <source>
        <dbReference type="Proteomes" id="UP000276834"/>
    </source>
</evidence>
<accession>A0A3L8S3M6</accession>
<dbReference type="EMBL" id="QUSF01000067">
    <property type="protein sequence ID" value="RLV96818.1"/>
    <property type="molecule type" value="Genomic_DNA"/>
</dbReference>
<evidence type="ECO:0000256" key="1">
    <source>
        <dbReference type="SAM" id="MobiDB-lite"/>
    </source>
</evidence>
<reference evidence="2 3" key="1">
    <citation type="journal article" date="2018" name="Proc. R. Soc. B">
        <title>A non-coding region near Follistatin controls head colour polymorphism in the Gouldian finch.</title>
        <authorList>
            <person name="Toomey M.B."/>
            <person name="Marques C.I."/>
            <person name="Andrade P."/>
            <person name="Araujo P.M."/>
            <person name="Sabatino S."/>
            <person name="Gazda M.A."/>
            <person name="Afonso S."/>
            <person name="Lopes R.J."/>
            <person name="Corbo J.C."/>
            <person name="Carneiro M."/>
        </authorList>
    </citation>
    <scope>NUCLEOTIDE SEQUENCE [LARGE SCALE GENOMIC DNA]</scope>
    <source>
        <strain evidence="2">Red01</strain>
        <tissue evidence="2">Muscle</tissue>
    </source>
</reference>
<dbReference type="Proteomes" id="UP000276834">
    <property type="component" value="Unassembled WGS sequence"/>
</dbReference>
<name>A0A3L8S3M6_CHLGU</name>
<gene>
    <name evidence="2" type="ORF">DV515_00012403</name>
</gene>
<dbReference type="AlphaFoldDB" id="A0A3L8S3M6"/>
<protein>
    <submittedName>
        <fullName evidence="2">Uncharacterized protein</fullName>
    </submittedName>
</protein>
<comment type="caution">
    <text evidence="2">The sequence shown here is derived from an EMBL/GenBank/DDBJ whole genome shotgun (WGS) entry which is preliminary data.</text>
</comment>
<keyword evidence="3" id="KW-1185">Reference proteome</keyword>
<sequence>MIEHRHLCPDPGVGCGAFAQTARGRTGAASPGELLEHWGSLSKDPVLAGPGTDREPPLPRFQRRYPQQCRPRSPPHSKKTNVRPRIDMK</sequence>
<feature type="region of interest" description="Disordered" evidence="1">
    <location>
        <begin position="39"/>
        <end position="89"/>
    </location>
</feature>
<feature type="compositionally biased region" description="Basic residues" evidence="1">
    <location>
        <begin position="73"/>
        <end position="82"/>
    </location>
</feature>
<organism evidence="2 3">
    <name type="scientific">Chloebia gouldiae</name>
    <name type="common">Gouldian finch</name>
    <name type="synonym">Erythrura gouldiae</name>
    <dbReference type="NCBI Taxonomy" id="44316"/>
    <lineage>
        <taxon>Eukaryota</taxon>
        <taxon>Metazoa</taxon>
        <taxon>Chordata</taxon>
        <taxon>Craniata</taxon>
        <taxon>Vertebrata</taxon>
        <taxon>Euteleostomi</taxon>
        <taxon>Archelosauria</taxon>
        <taxon>Archosauria</taxon>
        <taxon>Dinosauria</taxon>
        <taxon>Saurischia</taxon>
        <taxon>Theropoda</taxon>
        <taxon>Coelurosauria</taxon>
        <taxon>Aves</taxon>
        <taxon>Neognathae</taxon>
        <taxon>Neoaves</taxon>
        <taxon>Telluraves</taxon>
        <taxon>Australaves</taxon>
        <taxon>Passeriformes</taxon>
        <taxon>Passeroidea</taxon>
        <taxon>Passeridae</taxon>
        <taxon>Chloebia</taxon>
    </lineage>
</organism>
<proteinExistence type="predicted"/>
<evidence type="ECO:0000313" key="2">
    <source>
        <dbReference type="EMBL" id="RLV96818.1"/>
    </source>
</evidence>